<sequence length="56" mass="5968">MAGGRADNATGVIRRYSADPADNRKRLFALPVDPAWSGLRPGATGASHPPVRGWPR</sequence>
<dbReference type="EMBL" id="CP027169">
    <property type="protein sequence ID" value="AVK04538.1"/>
    <property type="molecule type" value="Genomic_DNA"/>
</dbReference>
<dbReference type="Proteomes" id="UP000238390">
    <property type="component" value="Chromosome"/>
</dbReference>
<name>A0A2R3IRJ9_9PSED</name>
<evidence type="ECO:0000313" key="1">
    <source>
        <dbReference type="EMBL" id="AVK04538.1"/>
    </source>
</evidence>
<gene>
    <name evidence="1" type="ORF">CSB93_2740</name>
</gene>
<accession>A0A2R3IRJ9</accession>
<protein>
    <submittedName>
        <fullName evidence="1">Uncharacterized protein</fullName>
    </submittedName>
</protein>
<reference evidence="1 2" key="1">
    <citation type="submission" date="2018-02" db="EMBL/GenBank/DDBJ databases">
        <title>FDA/CDC Antimicrobial Resistant Isolate Bank Genome Sequencing.</title>
        <authorList>
            <person name="Benahmed F.H."/>
            <person name="Lutgring J.D."/>
            <person name="Yoo B."/>
            <person name="Machado M."/>
            <person name="Brown A."/>
            <person name="McAllister G."/>
            <person name="Perry A."/>
            <person name="Halpin A.L."/>
            <person name="Vavikolanu K."/>
            <person name="Ott S."/>
            <person name="Zhao X."/>
            <person name="Tallon L.J."/>
            <person name="Sadzewicz L."/>
            <person name="Aluvathingal J."/>
            <person name="Nadendla S."/>
            <person name="Voskania-kordi A."/>
            <person name="Simonyan V."/>
            <person name="Patel J."/>
            <person name="Shawar R.M."/>
        </authorList>
    </citation>
    <scope>NUCLEOTIDE SEQUENCE [LARGE SCALE GENOMIC DNA]</scope>
    <source>
        <strain evidence="1 2">AR_0356</strain>
    </source>
</reference>
<organism evidence="1 2">
    <name type="scientific">Pseudomonas paraeruginosa</name>
    <dbReference type="NCBI Taxonomy" id="2994495"/>
    <lineage>
        <taxon>Bacteria</taxon>
        <taxon>Pseudomonadati</taxon>
        <taxon>Pseudomonadota</taxon>
        <taxon>Gammaproteobacteria</taxon>
        <taxon>Pseudomonadales</taxon>
        <taxon>Pseudomonadaceae</taxon>
        <taxon>Pseudomonas</taxon>
    </lineage>
</organism>
<dbReference type="AlphaFoldDB" id="A0A2R3IRJ9"/>
<proteinExistence type="predicted"/>
<evidence type="ECO:0000313" key="2">
    <source>
        <dbReference type="Proteomes" id="UP000238390"/>
    </source>
</evidence>
<keyword evidence="2" id="KW-1185">Reference proteome</keyword>